<sequence length="50" mass="5680">GLKMIREKINIYPTIKATEEGKDTDAYVLGEIETMEVTIKEMKDIATQYG</sequence>
<reference evidence="1" key="1">
    <citation type="journal article" date="2014" name="Front. Microbiol.">
        <title>High frequency of phylogenetically diverse reductive dehalogenase-homologous genes in deep subseafloor sedimentary metagenomes.</title>
        <authorList>
            <person name="Kawai M."/>
            <person name="Futagami T."/>
            <person name="Toyoda A."/>
            <person name="Takaki Y."/>
            <person name="Nishi S."/>
            <person name="Hori S."/>
            <person name="Arai W."/>
            <person name="Tsubouchi T."/>
            <person name="Morono Y."/>
            <person name="Uchiyama I."/>
            <person name="Ito T."/>
            <person name="Fujiyama A."/>
            <person name="Inagaki F."/>
            <person name="Takami H."/>
        </authorList>
    </citation>
    <scope>NUCLEOTIDE SEQUENCE</scope>
    <source>
        <strain evidence="1">Expedition CK06-06</strain>
    </source>
</reference>
<organism evidence="1">
    <name type="scientific">marine sediment metagenome</name>
    <dbReference type="NCBI Taxonomy" id="412755"/>
    <lineage>
        <taxon>unclassified sequences</taxon>
        <taxon>metagenomes</taxon>
        <taxon>ecological metagenomes</taxon>
    </lineage>
</organism>
<proteinExistence type="predicted"/>
<dbReference type="EMBL" id="BARU01016110">
    <property type="protein sequence ID" value="GAH58529.1"/>
    <property type="molecule type" value="Genomic_DNA"/>
</dbReference>
<feature type="non-terminal residue" evidence="1">
    <location>
        <position position="50"/>
    </location>
</feature>
<feature type="non-terminal residue" evidence="1">
    <location>
        <position position="1"/>
    </location>
</feature>
<dbReference type="AlphaFoldDB" id="X1HXJ6"/>
<comment type="caution">
    <text evidence="1">The sequence shown here is derived from an EMBL/GenBank/DDBJ whole genome shotgun (WGS) entry which is preliminary data.</text>
</comment>
<protein>
    <submittedName>
        <fullName evidence="1">Uncharacterized protein</fullName>
    </submittedName>
</protein>
<gene>
    <name evidence="1" type="ORF">S03H2_27143</name>
</gene>
<accession>X1HXJ6</accession>
<evidence type="ECO:0000313" key="1">
    <source>
        <dbReference type="EMBL" id="GAH58529.1"/>
    </source>
</evidence>
<name>X1HXJ6_9ZZZZ</name>